<accession>A0A8J8P4M9</accession>
<feature type="region of interest" description="Disordered" evidence="1">
    <location>
        <begin position="1"/>
        <end position="24"/>
    </location>
</feature>
<protein>
    <submittedName>
        <fullName evidence="2">Uncharacterized protein</fullName>
    </submittedName>
</protein>
<reference evidence="2" key="1">
    <citation type="submission" date="2019-06" db="EMBL/GenBank/DDBJ databases">
        <authorList>
            <person name="Zheng W."/>
        </authorList>
    </citation>
    <scope>NUCLEOTIDE SEQUENCE</scope>
    <source>
        <strain evidence="2">QDHG01</strain>
    </source>
</reference>
<dbReference type="EMBL" id="RRYP01000489">
    <property type="protein sequence ID" value="TNV87346.1"/>
    <property type="molecule type" value="Genomic_DNA"/>
</dbReference>
<evidence type="ECO:0000313" key="2">
    <source>
        <dbReference type="EMBL" id="TNV87346.1"/>
    </source>
</evidence>
<comment type="caution">
    <text evidence="2">The sequence shown here is derived from an EMBL/GenBank/DDBJ whole genome shotgun (WGS) entry which is preliminary data.</text>
</comment>
<evidence type="ECO:0000256" key="1">
    <source>
        <dbReference type="SAM" id="MobiDB-lite"/>
    </source>
</evidence>
<keyword evidence="3" id="KW-1185">Reference proteome</keyword>
<organism evidence="2 3">
    <name type="scientific">Halteria grandinella</name>
    <dbReference type="NCBI Taxonomy" id="5974"/>
    <lineage>
        <taxon>Eukaryota</taxon>
        <taxon>Sar</taxon>
        <taxon>Alveolata</taxon>
        <taxon>Ciliophora</taxon>
        <taxon>Intramacronucleata</taxon>
        <taxon>Spirotrichea</taxon>
        <taxon>Stichotrichia</taxon>
        <taxon>Sporadotrichida</taxon>
        <taxon>Halteriidae</taxon>
        <taxon>Halteria</taxon>
    </lineage>
</organism>
<proteinExistence type="predicted"/>
<name>A0A8J8P4M9_HALGN</name>
<dbReference type="AlphaFoldDB" id="A0A8J8P4M9"/>
<evidence type="ECO:0000313" key="3">
    <source>
        <dbReference type="Proteomes" id="UP000785679"/>
    </source>
</evidence>
<feature type="compositionally biased region" description="Basic and acidic residues" evidence="1">
    <location>
        <begin position="10"/>
        <end position="24"/>
    </location>
</feature>
<dbReference type="Proteomes" id="UP000785679">
    <property type="component" value="Unassembled WGS sequence"/>
</dbReference>
<gene>
    <name evidence="2" type="ORF">FGO68_gene7996</name>
</gene>
<sequence length="180" mass="21024">MHRHYSNRAEFQEDSKFDNENREKAIYQNKQANYPDKRFLTPDLVQGCQSYSIKSIFKSGAAQDKISDEEVSWNQPMCPELLRNVSFQSQPRAPTDLLASPHFGIQPNLPAYQYSRFRANSSVQNRHEYDVRDSAKVQVEFSLESKEEFAKYLKLLFDDLLARDFKSNETDMQIRQAGKN</sequence>